<sequence length="556" mass="61002">MDPSHFTQNSSGEKGSPRHNSRMSDDTFDQNLLTEKLSKLNSSQQSIESTSKWCMSHRKKAKQVVETWERLFKSAVREQRVSLLYLANDILQNSRRKGSEFVNEFWKVLPAALKAVYDSGDGNCRKVASRLVDIWEERKVFGSRGQNLKNELLGKNPLPGKIPPPPKNHSPVNIERTSNPIKVVKKDANFLRIKLAVGGLPEKILTSFQVLHDEVVNEEGALNNCRNVVSRVQEIEKDVVIASSQGNPLDSDVVANIEIQENLLQQSISQLENSEAIRVAMVSQLREALEDQESKLELIRSELLVARDQVEQAANLKLRLTSNFSAPPIMNQQPVEPTFPSALPTNNQTLMPPSHPLTSFMNSITEEDSKKATVAAVAAKLAASASSAQMLQSVLSSLVAEEAASMGRDMKRPKLDNPMSFSNSEGGSSAYFPTTAQQQSMTNLSHVQSNTSQGNQLQVPYLPPPPPPQSLAPPASSPVNQLGQSTMTGGVPYGYGPPPSNGTMGFARPPGLPQQPQPQQQQQQLQPTNGGGYYRPVGIGFYGQNHQPSTPPIHRQ</sequence>
<keyword evidence="2" id="KW-0175">Coiled coil</keyword>
<feature type="domain" description="CID" evidence="4">
    <location>
        <begin position="25"/>
        <end position="157"/>
    </location>
</feature>
<dbReference type="FunFam" id="1.25.40.90:FF:000018">
    <property type="entry name" value="ENTH/VHS family protein isoform 1"/>
    <property type="match status" value="1"/>
</dbReference>
<dbReference type="PROSITE" id="PS51391">
    <property type="entry name" value="CID"/>
    <property type="match status" value="1"/>
</dbReference>
<gene>
    <name evidence="5" type="ORF">ACJIZ3_005528</name>
</gene>
<proteinExistence type="predicted"/>
<dbReference type="InterPro" id="IPR008942">
    <property type="entry name" value="ENTH_VHS"/>
</dbReference>
<accession>A0ABD3S556</accession>
<evidence type="ECO:0000259" key="4">
    <source>
        <dbReference type="PROSITE" id="PS51391"/>
    </source>
</evidence>
<dbReference type="InterPro" id="IPR006569">
    <property type="entry name" value="CID_dom"/>
</dbReference>
<evidence type="ECO:0000256" key="3">
    <source>
        <dbReference type="SAM" id="MobiDB-lite"/>
    </source>
</evidence>
<feature type="region of interest" description="Disordered" evidence="3">
    <location>
        <begin position="155"/>
        <end position="174"/>
    </location>
</feature>
<evidence type="ECO:0000313" key="6">
    <source>
        <dbReference type="Proteomes" id="UP001634393"/>
    </source>
</evidence>
<feature type="compositionally biased region" description="Low complexity" evidence="3">
    <location>
        <begin position="517"/>
        <end position="527"/>
    </location>
</feature>
<evidence type="ECO:0000313" key="5">
    <source>
        <dbReference type="EMBL" id="KAL3819623.1"/>
    </source>
</evidence>
<dbReference type="Gene3D" id="1.25.40.90">
    <property type="match status" value="1"/>
</dbReference>
<dbReference type="GO" id="GO:0006397">
    <property type="term" value="P:mRNA processing"/>
    <property type="evidence" value="ECO:0007669"/>
    <property type="project" value="UniProtKB-KW"/>
</dbReference>
<keyword evidence="1" id="KW-0507">mRNA processing</keyword>
<dbReference type="Pfam" id="PF04818">
    <property type="entry name" value="CID"/>
    <property type="match status" value="1"/>
</dbReference>
<dbReference type="SMART" id="SM00582">
    <property type="entry name" value="RPR"/>
    <property type="match status" value="1"/>
</dbReference>
<dbReference type="GO" id="GO:0005634">
    <property type="term" value="C:nucleus"/>
    <property type="evidence" value="ECO:0007669"/>
    <property type="project" value="UniProtKB-ARBA"/>
</dbReference>
<feature type="region of interest" description="Disordered" evidence="3">
    <location>
        <begin position="406"/>
        <end position="556"/>
    </location>
</feature>
<name>A0ABD3S556_9LAMI</name>
<evidence type="ECO:0000256" key="2">
    <source>
        <dbReference type="SAM" id="Coils"/>
    </source>
</evidence>
<dbReference type="PANTHER" id="PTHR12460:SF0">
    <property type="entry name" value="CID DOMAIN-CONTAINING PROTEIN-RELATED"/>
    <property type="match status" value="1"/>
</dbReference>
<organism evidence="5 6">
    <name type="scientific">Penstemon smallii</name>
    <dbReference type="NCBI Taxonomy" id="265156"/>
    <lineage>
        <taxon>Eukaryota</taxon>
        <taxon>Viridiplantae</taxon>
        <taxon>Streptophyta</taxon>
        <taxon>Embryophyta</taxon>
        <taxon>Tracheophyta</taxon>
        <taxon>Spermatophyta</taxon>
        <taxon>Magnoliopsida</taxon>
        <taxon>eudicotyledons</taxon>
        <taxon>Gunneridae</taxon>
        <taxon>Pentapetalae</taxon>
        <taxon>asterids</taxon>
        <taxon>lamiids</taxon>
        <taxon>Lamiales</taxon>
        <taxon>Plantaginaceae</taxon>
        <taxon>Cheloneae</taxon>
        <taxon>Penstemon</taxon>
    </lineage>
</organism>
<feature type="compositionally biased region" description="Polar residues" evidence="3">
    <location>
        <begin position="419"/>
        <end position="455"/>
    </location>
</feature>
<feature type="compositionally biased region" description="Polar residues" evidence="3">
    <location>
        <begin position="1"/>
        <end position="13"/>
    </location>
</feature>
<evidence type="ECO:0000256" key="1">
    <source>
        <dbReference type="ARBA" id="ARBA00022664"/>
    </source>
</evidence>
<dbReference type="AlphaFoldDB" id="A0ABD3S556"/>
<dbReference type="EMBL" id="JBJXBP010000007">
    <property type="protein sequence ID" value="KAL3819623.1"/>
    <property type="molecule type" value="Genomic_DNA"/>
</dbReference>
<keyword evidence="6" id="KW-1185">Reference proteome</keyword>
<feature type="coiled-coil region" evidence="2">
    <location>
        <begin position="254"/>
        <end position="309"/>
    </location>
</feature>
<feature type="region of interest" description="Disordered" evidence="3">
    <location>
        <begin position="1"/>
        <end position="28"/>
    </location>
</feature>
<dbReference type="PANTHER" id="PTHR12460">
    <property type="entry name" value="CYCLIN-DEPENDENT KINASE INHIBITOR-RELATED PROTEIN"/>
    <property type="match status" value="1"/>
</dbReference>
<dbReference type="Proteomes" id="UP001634393">
    <property type="component" value="Unassembled WGS sequence"/>
</dbReference>
<dbReference type="SUPFAM" id="SSF48464">
    <property type="entry name" value="ENTH/VHS domain"/>
    <property type="match status" value="1"/>
</dbReference>
<feature type="compositionally biased region" description="Pro residues" evidence="3">
    <location>
        <begin position="461"/>
        <end position="471"/>
    </location>
</feature>
<protein>
    <recommendedName>
        <fullName evidence="4">CID domain-containing protein</fullName>
    </recommendedName>
</protein>
<reference evidence="5 6" key="1">
    <citation type="submission" date="2024-12" db="EMBL/GenBank/DDBJ databases">
        <title>The unique morphological basis and parallel evolutionary history of personate flowers in Penstemon.</title>
        <authorList>
            <person name="Depatie T.H."/>
            <person name="Wessinger C.A."/>
        </authorList>
    </citation>
    <scope>NUCLEOTIDE SEQUENCE [LARGE SCALE GENOMIC DNA]</scope>
    <source>
        <strain evidence="5">WTNN_2</strain>
        <tissue evidence="5">Leaf</tissue>
    </source>
</reference>
<dbReference type="CDD" id="cd16981">
    <property type="entry name" value="CID_RPRD_like"/>
    <property type="match status" value="1"/>
</dbReference>
<comment type="caution">
    <text evidence="5">The sequence shown here is derived from an EMBL/GenBank/DDBJ whole genome shotgun (WGS) entry which is preliminary data.</text>
</comment>